<keyword evidence="7 10" id="KW-0378">Hydrolase</keyword>
<keyword evidence="13" id="KW-1185">Reference proteome</keyword>
<dbReference type="Proteomes" id="UP000788419">
    <property type="component" value="Unassembled WGS sequence"/>
</dbReference>
<dbReference type="InterPro" id="IPR027417">
    <property type="entry name" value="P-loop_NTPase"/>
</dbReference>
<evidence type="ECO:0000256" key="5">
    <source>
        <dbReference type="ARBA" id="ARBA00022747"/>
    </source>
</evidence>
<evidence type="ECO:0000256" key="1">
    <source>
        <dbReference type="ARBA" id="ARBA00000851"/>
    </source>
</evidence>
<evidence type="ECO:0000259" key="11">
    <source>
        <dbReference type="PROSITE" id="PS51192"/>
    </source>
</evidence>
<keyword evidence="3" id="KW-0540">Nuclease</keyword>
<dbReference type="InterPro" id="IPR007409">
    <property type="entry name" value="Restrct_endonuc_type1_HsdR_N"/>
</dbReference>
<evidence type="ECO:0000256" key="10">
    <source>
        <dbReference type="RuleBase" id="RU364115"/>
    </source>
</evidence>
<gene>
    <name evidence="12" type="ORF">CSC65_15815</name>
</gene>
<dbReference type="GO" id="GO:0004519">
    <property type="term" value="F:endonuclease activity"/>
    <property type="evidence" value="ECO:0007669"/>
    <property type="project" value="UniProtKB-KW"/>
</dbReference>
<comment type="caution">
    <text evidence="12">The sequence shown here is derived from an EMBL/GenBank/DDBJ whole genome shotgun (WGS) entry which is preliminary data.</text>
</comment>
<keyword evidence="9 10" id="KW-0238">DNA-binding</keyword>
<dbReference type="InterPro" id="IPR051268">
    <property type="entry name" value="Type-I_R_enzyme_R_subunit"/>
</dbReference>
<name>A0ABQ6Z3A0_9GAMM</name>
<dbReference type="SUPFAM" id="SSF52540">
    <property type="entry name" value="P-loop containing nucleoside triphosphate hydrolases"/>
    <property type="match status" value="1"/>
</dbReference>
<comment type="function">
    <text evidence="10">Subunit R is required for both nuclease and ATPase activities, but not for modification.</text>
</comment>
<dbReference type="SMART" id="SM00487">
    <property type="entry name" value="DEXDc"/>
    <property type="match status" value="1"/>
</dbReference>
<dbReference type="Pfam" id="PF22679">
    <property type="entry name" value="T1R_D3-like"/>
    <property type="match status" value="1"/>
</dbReference>
<dbReference type="Pfam" id="PF04313">
    <property type="entry name" value="HSDR_N"/>
    <property type="match status" value="1"/>
</dbReference>
<evidence type="ECO:0000313" key="13">
    <source>
        <dbReference type="Proteomes" id="UP000788419"/>
    </source>
</evidence>
<evidence type="ECO:0000256" key="2">
    <source>
        <dbReference type="ARBA" id="ARBA00008598"/>
    </source>
</evidence>
<dbReference type="InterPro" id="IPR004473">
    <property type="entry name" value="Restrct_endonuc_typeI_HsdR"/>
</dbReference>
<keyword evidence="8 10" id="KW-0067">ATP-binding</keyword>
<accession>A0ABQ6Z3A0</accession>
<dbReference type="CDD" id="cd18030">
    <property type="entry name" value="DEXHc_RE_I_HsdR"/>
    <property type="match status" value="1"/>
</dbReference>
<evidence type="ECO:0000256" key="7">
    <source>
        <dbReference type="ARBA" id="ARBA00022801"/>
    </source>
</evidence>
<dbReference type="Pfam" id="PF18766">
    <property type="entry name" value="SWI2_SNF2"/>
    <property type="match status" value="1"/>
</dbReference>
<evidence type="ECO:0000256" key="9">
    <source>
        <dbReference type="ARBA" id="ARBA00023125"/>
    </source>
</evidence>
<evidence type="ECO:0000256" key="4">
    <source>
        <dbReference type="ARBA" id="ARBA00022741"/>
    </source>
</evidence>
<dbReference type="Gene3D" id="3.90.1570.50">
    <property type="match status" value="1"/>
</dbReference>
<dbReference type="CDD" id="cd22332">
    <property type="entry name" value="HsdR_N"/>
    <property type="match status" value="1"/>
</dbReference>
<dbReference type="CDD" id="cd18800">
    <property type="entry name" value="SF2_C_EcoR124I-like"/>
    <property type="match status" value="1"/>
</dbReference>
<comment type="similarity">
    <text evidence="2 10">Belongs to the HsdR family.</text>
</comment>
<evidence type="ECO:0000256" key="3">
    <source>
        <dbReference type="ARBA" id="ARBA00022722"/>
    </source>
</evidence>
<evidence type="ECO:0000256" key="8">
    <source>
        <dbReference type="ARBA" id="ARBA00022840"/>
    </source>
</evidence>
<dbReference type="EC" id="3.1.21.3" evidence="10"/>
<dbReference type="PANTHER" id="PTHR30195">
    <property type="entry name" value="TYPE I SITE-SPECIFIC DEOXYRIBONUCLEASE PROTEIN SUBUNIT M AND R"/>
    <property type="match status" value="1"/>
</dbReference>
<dbReference type="NCBIfam" id="TIGR00348">
    <property type="entry name" value="hsdR"/>
    <property type="match status" value="1"/>
</dbReference>
<protein>
    <recommendedName>
        <fullName evidence="10">Type I restriction enzyme endonuclease subunit</fullName>
        <shortName evidence="10">R protein</shortName>
        <ecNumber evidence="10">3.1.21.3</ecNumber>
    </recommendedName>
</protein>
<dbReference type="EMBL" id="PDWN01000021">
    <property type="protein sequence ID" value="KAF1691720.1"/>
    <property type="molecule type" value="Genomic_DNA"/>
</dbReference>
<dbReference type="PANTHER" id="PTHR30195:SF15">
    <property type="entry name" value="TYPE I RESTRICTION ENZYME HINDI ENDONUCLEASE SUBUNIT"/>
    <property type="match status" value="1"/>
</dbReference>
<feature type="domain" description="Helicase ATP-binding" evidence="11">
    <location>
        <begin position="271"/>
        <end position="431"/>
    </location>
</feature>
<dbReference type="InterPro" id="IPR055180">
    <property type="entry name" value="HsdR_RecA-like_helicase_dom_2"/>
</dbReference>
<keyword evidence="5 10" id="KW-0680">Restriction system</keyword>
<reference evidence="12 13" key="1">
    <citation type="submission" date="2017-10" db="EMBL/GenBank/DDBJ databases">
        <title>Whole genome sequencing of members of genus Pseudoxanthomonas.</title>
        <authorList>
            <person name="Kumar S."/>
            <person name="Bansal K."/>
            <person name="Kaur A."/>
            <person name="Patil P."/>
            <person name="Sharma S."/>
            <person name="Patil P.B."/>
        </authorList>
    </citation>
    <scope>NUCLEOTIDE SEQUENCE [LARGE SCALE GENOMIC DNA]</scope>
    <source>
        <strain evidence="12 13">DSM 17801</strain>
    </source>
</reference>
<sequence>MPPERPRAERTTQNRVVKLFADKARADVLGYDYLGDWGRRENNRSIESELLSANLRRRGYQEDQISAALRQLQGAAEISGNTLYDANLKTYGLLRYGADVQTALGQPIRKVHLIDWANPDNNDFALAEEVTLRGGYERRPDIVLYLNGIAVAVIELKRSSKGIAEGIHQLISNQEKQFNEAFFSTAQLLLAGNDAQGLYYGTVGSPEEFYVQWKDETGAPGNEAGIFLDRPLAQMFDKRRLLDFLYNFVIFDGGIKKVPRQHQYAGIKAAQERTRKREGGVIWHTQGSGKSILMVLLAKWLLEDDPEARILVITDRDELDDQITKVLKNAGLESTRVTSRADLVSKLAATTPRLLCALIHKFDTTDLTGVPPPAHGRFYVFVDEAHRTQGGDMNKQMKRWLGDAIFIGFTGTPLLRKDKQTTHDVFGTYIHTYKFPEAVADKVVLDLKYEAREVPQALGNKEKIEEYFARKTRHLNNFQRAALRKHWATMEEVLSSGERKNRIIRSILEDFDTRRRLNDGRGTAILVADEIYDACHYFRLFQNTDFGKHVGIITSFEPDRTQYSTEPAGSDYRYKYDTYKDWVLGGALDTTEKYETEMKRRFKEEPANCKLLIVVSKLLTGFDAPSCTYIYLDRNLRDHDLFQAICRTNRLDGDDKDYGYIVDFKELFGDVQKAIAVYSSDQLVADPKDGQDGNVDLKHWIKEGVRKLEEAREALLHLCEPVLAPREVEQFIQYFCGESQDAEALEKAEPLRISFYKLVTAFVRAWADIGSELANAGYDEASISKLEKEVAFYADMRGAIKNYSGEEFDIKPFEGDMRDLLNRYVRAEDARELGDMGDLSLVDLIVKTGIHDAIAQKLNAKGASNKAVAEGIINNVRKAIIQERLTDPRFFMEMSSLLDELIKQSRADAKSYEEFLKQAEALAKKLAVHASGGEQTPEALQGRPEAIVIYRNLSDILAKPVDAAHTGEARDWHASELISKAVQIDTAMRAGVPADWKGNEIKERTVQRTLLGLVDGDREAMLKLFELAKNQLGYR</sequence>
<comment type="subunit">
    <text evidence="10">The type I restriction/modification system is composed of three polypeptides R, M and S.</text>
</comment>
<keyword evidence="6 12" id="KW-0255">Endonuclease</keyword>
<organism evidence="12 13">
    <name type="scientific">Pseudoxanthomonas daejeonensis</name>
    <dbReference type="NCBI Taxonomy" id="266062"/>
    <lineage>
        <taxon>Bacteria</taxon>
        <taxon>Pseudomonadati</taxon>
        <taxon>Pseudomonadota</taxon>
        <taxon>Gammaproteobacteria</taxon>
        <taxon>Lysobacterales</taxon>
        <taxon>Lysobacteraceae</taxon>
        <taxon>Pseudoxanthomonas</taxon>
    </lineage>
</organism>
<dbReference type="InterPro" id="IPR040980">
    <property type="entry name" value="SWI2_SNF2"/>
</dbReference>
<comment type="catalytic activity">
    <reaction evidence="1 10">
        <text>Endonucleolytic cleavage of DNA to give random double-stranded fragments with terminal 5'-phosphates, ATP is simultaneously hydrolyzed.</text>
        <dbReference type="EC" id="3.1.21.3"/>
    </reaction>
</comment>
<proteinExistence type="inferred from homology"/>
<dbReference type="RefSeq" id="WP_162411574.1">
    <property type="nucleotide sequence ID" value="NZ_PDWN01000021.1"/>
</dbReference>
<evidence type="ECO:0000256" key="6">
    <source>
        <dbReference type="ARBA" id="ARBA00022759"/>
    </source>
</evidence>
<dbReference type="InterPro" id="IPR014001">
    <property type="entry name" value="Helicase_ATP-bd"/>
</dbReference>
<evidence type="ECO:0000313" key="12">
    <source>
        <dbReference type="EMBL" id="KAF1691720.1"/>
    </source>
</evidence>
<keyword evidence="4 10" id="KW-0547">Nucleotide-binding</keyword>
<dbReference type="Gene3D" id="3.40.50.300">
    <property type="entry name" value="P-loop containing nucleotide triphosphate hydrolases"/>
    <property type="match status" value="2"/>
</dbReference>
<dbReference type="PROSITE" id="PS51192">
    <property type="entry name" value="HELICASE_ATP_BIND_1"/>
    <property type="match status" value="1"/>
</dbReference>